<protein>
    <submittedName>
        <fullName evidence="2">Uncharacterized protein</fullName>
    </submittedName>
</protein>
<gene>
    <name evidence="2" type="ORF">OESDEN_05067</name>
</gene>
<dbReference type="Proteomes" id="UP000053660">
    <property type="component" value="Unassembled WGS sequence"/>
</dbReference>
<sequence length="144" mass="16535">MADTDWFVAVENFEDIDQFITALDGVLRRRMSCFEHSCRASNFNSEMKFWEVPDECKDVVRKFLEARKFLVLEDDVRSEELGSALQRSKDHSGPSASRRRSLLSIFNEGMKRPKDKEKAAAKQSSVMRIAPQGHIVNGYGAQFR</sequence>
<dbReference type="EMBL" id="KN550119">
    <property type="protein sequence ID" value="KHJ94994.1"/>
    <property type="molecule type" value="Genomic_DNA"/>
</dbReference>
<organism evidence="2 3">
    <name type="scientific">Oesophagostomum dentatum</name>
    <name type="common">Nodular worm</name>
    <dbReference type="NCBI Taxonomy" id="61180"/>
    <lineage>
        <taxon>Eukaryota</taxon>
        <taxon>Metazoa</taxon>
        <taxon>Ecdysozoa</taxon>
        <taxon>Nematoda</taxon>
        <taxon>Chromadorea</taxon>
        <taxon>Rhabditida</taxon>
        <taxon>Rhabditina</taxon>
        <taxon>Rhabditomorpha</taxon>
        <taxon>Strongyloidea</taxon>
        <taxon>Strongylidae</taxon>
        <taxon>Oesophagostomum</taxon>
    </lineage>
</organism>
<proteinExistence type="predicted"/>
<name>A0A0B1TCI4_OESDE</name>
<feature type="compositionally biased region" description="Basic and acidic residues" evidence="1">
    <location>
        <begin position="109"/>
        <end position="120"/>
    </location>
</feature>
<accession>A0A0B1TCI4</accession>
<evidence type="ECO:0000313" key="3">
    <source>
        <dbReference type="Proteomes" id="UP000053660"/>
    </source>
</evidence>
<reference evidence="2 3" key="1">
    <citation type="submission" date="2014-03" db="EMBL/GenBank/DDBJ databases">
        <title>Draft genome of the hookworm Oesophagostomum dentatum.</title>
        <authorList>
            <person name="Mitreva M."/>
        </authorList>
    </citation>
    <scope>NUCLEOTIDE SEQUENCE [LARGE SCALE GENOMIC DNA]</scope>
    <source>
        <strain evidence="2 3">OD-Hann</strain>
    </source>
</reference>
<dbReference type="OrthoDB" id="5889251at2759"/>
<evidence type="ECO:0000313" key="2">
    <source>
        <dbReference type="EMBL" id="KHJ94994.1"/>
    </source>
</evidence>
<feature type="region of interest" description="Disordered" evidence="1">
    <location>
        <begin position="105"/>
        <end position="125"/>
    </location>
</feature>
<evidence type="ECO:0000256" key="1">
    <source>
        <dbReference type="SAM" id="MobiDB-lite"/>
    </source>
</evidence>
<keyword evidence="3" id="KW-1185">Reference proteome</keyword>
<dbReference type="AlphaFoldDB" id="A0A0B1TCI4"/>